<dbReference type="EMBL" id="JAODUP010000091">
    <property type="protein sequence ID" value="KAK2162786.1"/>
    <property type="molecule type" value="Genomic_DNA"/>
</dbReference>
<evidence type="ECO:0000313" key="3">
    <source>
        <dbReference type="EMBL" id="KAK2162786.1"/>
    </source>
</evidence>
<dbReference type="InterPro" id="IPR031330">
    <property type="entry name" value="Gly_Hdrlase_35_cat"/>
</dbReference>
<accession>A0AAD9K1F6</accession>
<evidence type="ECO:0000313" key="4">
    <source>
        <dbReference type="Proteomes" id="UP001208570"/>
    </source>
</evidence>
<dbReference type="Proteomes" id="UP001208570">
    <property type="component" value="Unassembled WGS sequence"/>
</dbReference>
<dbReference type="Gene3D" id="3.20.20.80">
    <property type="entry name" value="Glycosidases"/>
    <property type="match status" value="2"/>
</dbReference>
<dbReference type="PANTHER" id="PTHR23421">
    <property type="entry name" value="BETA-GALACTOSIDASE RELATED"/>
    <property type="match status" value="1"/>
</dbReference>
<comment type="caution">
    <text evidence="3">The sequence shown here is derived from an EMBL/GenBank/DDBJ whole genome shotgun (WGS) entry which is preliminary data.</text>
</comment>
<dbReference type="AlphaFoldDB" id="A0AAD9K1F6"/>
<feature type="domain" description="Glycoside hydrolase 35 catalytic" evidence="2">
    <location>
        <begin position="53"/>
        <end position="84"/>
    </location>
</feature>
<dbReference type="GO" id="GO:0004553">
    <property type="term" value="F:hydrolase activity, hydrolyzing O-glycosyl compounds"/>
    <property type="evidence" value="ECO:0007669"/>
    <property type="project" value="InterPro"/>
</dbReference>
<protein>
    <recommendedName>
        <fullName evidence="2">Glycoside hydrolase 35 catalytic domain-containing protein</fullName>
    </recommendedName>
</protein>
<evidence type="ECO:0000259" key="2">
    <source>
        <dbReference type="Pfam" id="PF01301"/>
    </source>
</evidence>
<comment type="similarity">
    <text evidence="1">Belongs to the glycosyl hydrolase 35 family.</text>
</comment>
<proteinExistence type="inferred from homology"/>
<dbReference type="Pfam" id="PF01301">
    <property type="entry name" value="Glyco_hydro_35"/>
    <property type="match status" value="2"/>
</dbReference>
<dbReference type="InterPro" id="IPR001944">
    <property type="entry name" value="Glycoside_Hdrlase_35"/>
</dbReference>
<gene>
    <name evidence="3" type="ORF">LSH36_91g01063</name>
</gene>
<evidence type="ECO:0000256" key="1">
    <source>
        <dbReference type="ARBA" id="ARBA00009809"/>
    </source>
</evidence>
<reference evidence="3" key="1">
    <citation type="journal article" date="2023" name="Mol. Biol. Evol.">
        <title>Third-Generation Sequencing Reveals the Adaptive Role of the Epigenome in Three Deep-Sea Polychaetes.</title>
        <authorList>
            <person name="Perez M."/>
            <person name="Aroh O."/>
            <person name="Sun Y."/>
            <person name="Lan Y."/>
            <person name="Juniper S.K."/>
            <person name="Young C.R."/>
            <person name="Angers B."/>
            <person name="Qian P.Y."/>
        </authorList>
    </citation>
    <scope>NUCLEOTIDE SEQUENCE</scope>
    <source>
        <strain evidence="3">P08H-3</strain>
    </source>
</reference>
<keyword evidence="4" id="KW-1185">Reference proteome</keyword>
<organism evidence="3 4">
    <name type="scientific">Paralvinella palmiformis</name>
    <dbReference type="NCBI Taxonomy" id="53620"/>
    <lineage>
        <taxon>Eukaryota</taxon>
        <taxon>Metazoa</taxon>
        <taxon>Spiralia</taxon>
        <taxon>Lophotrochozoa</taxon>
        <taxon>Annelida</taxon>
        <taxon>Polychaeta</taxon>
        <taxon>Sedentaria</taxon>
        <taxon>Canalipalpata</taxon>
        <taxon>Terebellida</taxon>
        <taxon>Terebelliformia</taxon>
        <taxon>Alvinellidae</taxon>
        <taxon>Paralvinella</taxon>
    </lineage>
</organism>
<dbReference type="InterPro" id="IPR017853">
    <property type="entry name" value="GH"/>
</dbReference>
<dbReference type="SUPFAM" id="SSF51445">
    <property type="entry name" value="(Trans)glycosidases"/>
    <property type="match status" value="1"/>
</dbReference>
<sequence length="107" mass="12286">MASLQIRNETFYLGDRQLMVFSGAMHYFRVLPDYWKDRMLRLKACGLNALETKYVQLAHELGLFVILRPGPYICSEWEFGGLPRDISVAKTIAWLATDLYHCGSLPS</sequence>
<dbReference type="GO" id="GO:0005975">
    <property type="term" value="P:carbohydrate metabolic process"/>
    <property type="evidence" value="ECO:0007669"/>
    <property type="project" value="InterPro"/>
</dbReference>
<feature type="domain" description="Glycoside hydrolase 35 catalytic" evidence="2">
    <location>
        <begin position="11"/>
        <end position="52"/>
    </location>
</feature>
<name>A0AAD9K1F6_9ANNE</name>